<feature type="region of interest" description="Disordered" evidence="1">
    <location>
        <begin position="32"/>
        <end position="56"/>
    </location>
</feature>
<keyword evidence="4" id="KW-1185">Reference proteome</keyword>
<dbReference type="NCBIfam" id="NF033493">
    <property type="entry name" value="MetS_like_NSS"/>
    <property type="match status" value="1"/>
</dbReference>
<evidence type="ECO:0000256" key="2">
    <source>
        <dbReference type="SAM" id="Phobius"/>
    </source>
</evidence>
<dbReference type="RefSeq" id="WP_074789369.1">
    <property type="nucleotide sequence ID" value="NZ_BBLU01000006.1"/>
</dbReference>
<proteinExistence type="predicted"/>
<keyword evidence="2" id="KW-0812">Transmembrane</keyword>
<dbReference type="STRING" id="1043493.SAMN05421637_1852"/>
<dbReference type="Pfam" id="PF16951">
    <property type="entry name" value="MaAIMP_sms"/>
    <property type="match status" value="1"/>
</dbReference>
<keyword evidence="2" id="KW-0472">Membrane</keyword>
<evidence type="ECO:0000313" key="3">
    <source>
        <dbReference type="EMBL" id="SEJ45935.1"/>
    </source>
</evidence>
<protein>
    <submittedName>
        <fullName evidence="3">Putative methionine and alanine importer, small subunit</fullName>
    </submittedName>
</protein>
<accession>A0A1H6ZAP5</accession>
<keyword evidence="2" id="KW-1133">Transmembrane helix</keyword>
<dbReference type="Proteomes" id="UP000183315">
    <property type="component" value="Unassembled WGS sequence"/>
</dbReference>
<dbReference type="EMBL" id="FNZI01000004">
    <property type="protein sequence ID" value="SEJ45935.1"/>
    <property type="molecule type" value="Genomic_DNA"/>
</dbReference>
<dbReference type="AlphaFoldDB" id="A0A1H6ZAP5"/>
<feature type="transmembrane region" description="Helical" evidence="2">
    <location>
        <begin position="6"/>
        <end position="28"/>
    </location>
</feature>
<reference evidence="4" key="1">
    <citation type="submission" date="2016-10" db="EMBL/GenBank/DDBJ databases">
        <authorList>
            <person name="Varghese N."/>
        </authorList>
    </citation>
    <scope>NUCLEOTIDE SEQUENCE [LARGE SCALE GENOMIC DNA]</scope>
    <source>
        <strain evidence="4">DSM 24868</strain>
    </source>
</reference>
<dbReference type="OrthoDB" id="6712920at2"/>
<dbReference type="InterPro" id="IPR031596">
    <property type="entry name" value="MaAIMP_sms"/>
</dbReference>
<organism evidence="3 4">
    <name type="scientific">Demequina mangrovi</name>
    <dbReference type="NCBI Taxonomy" id="1043493"/>
    <lineage>
        <taxon>Bacteria</taxon>
        <taxon>Bacillati</taxon>
        <taxon>Actinomycetota</taxon>
        <taxon>Actinomycetes</taxon>
        <taxon>Micrococcales</taxon>
        <taxon>Demequinaceae</taxon>
        <taxon>Demequina</taxon>
    </lineage>
</organism>
<gene>
    <name evidence="3" type="ORF">SAMN05421637_1852</name>
</gene>
<name>A0A1H6ZAP5_9MICO</name>
<sequence length="56" mass="6071">MSGQAMALLIVSIVLVWGGLVASIVVLARRPENDHMPAGGEDTRVPDEDDRMPRDL</sequence>
<evidence type="ECO:0000256" key="1">
    <source>
        <dbReference type="SAM" id="MobiDB-lite"/>
    </source>
</evidence>
<evidence type="ECO:0000313" key="4">
    <source>
        <dbReference type="Proteomes" id="UP000183315"/>
    </source>
</evidence>